<sequence>MAVQHSPKGKNTPAYASGNGVDDLTGDSGRTNGNEITDAPFVRPAPPVRGDTYSPEELVLMTPAQLAFIQKHPNFWKTMTDNPNEMPSNQRPLAPVDVRMEHTARGVGDIKLDPDGMDIDQQQRPPPPQPYERLHDATALEKPMPTMKTRRCWTPPPTTGHSFCNWLISLNPILVSQNVIAEEYDALSQGPNESCQAFYDRFRDWQCRAKIYDFPYHEETGFVSRLNKALNRKLTTLMHTEERRGTRMTFSQIVVAALDEDRMWRKNAALAATVTSGSNKQASDGGDSKPKKKASGALTCYNCNKEGHVSSKCPEPKTEKQKAYEAKAKPALKA</sequence>
<evidence type="ECO:0000259" key="4">
    <source>
        <dbReference type="PROSITE" id="PS50158"/>
    </source>
</evidence>
<evidence type="ECO:0000256" key="3">
    <source>
        <dbReference type="SAM" id="MobiDB-lite"/>
    </source>
</evidence>
<name>H6QSR9_PUCGT</name>
<feature type="domain" description="CCHC-type" evidence="4">
    <location>
        <begin position="300"/>
        <end position="315"/>
    </location>
</feature>
<dbReference type="PROSITE" id="PS50158">
    <property type="entry name" value="ZF_CCHC"/>
    <property type="match status" value="1"/>
</dbReference>
<dbReference type="Proteomes" id="UP000008783">
    <property type="component" value="Unassembled WGS sequence"/>
</dbReference>
<feature type="region of interest" description="Disordered" evidence="3">
    <location>
        <begin position="1"/>
        <end position="50"/>
    </location>
</feature>
<proteinExistence type="predicted"/>
<dbReference type="KEGG" id="pgr:PGTG_21854"/>
<dbReference type="AlphaFoldDB" id="H6QSR9"/>
<keyword evidence="2" id="KW-0863">Zinc-finger</keyword>
<dbReference type="EMBL" id="DS178298">
    <property type="protein sequence ID" value="EHS63810.1"/>
    <property type="molecule type" value="Genomic_DNA"/>
</dbReference>
<dbReference type="GO" id="GO:0005737">
    <property type="term" value="C:cytoplasm"/>
    <property type="evidence" value="ECO:0000318"/>
    <property type="project" value="GO_Central"/>
</dbReference>
<dbReference type="GO" id="GO:0045182">
    <property type="term" value="F:translation regulator activity"/>
    <property type="evidence" value="ECO:0000318"/>
    <property type="project" value="GO_Central"/>
</dbReference>
<dbReference type="HOGENOM" id="CLU_043574_0_0_1"/>
<evidence type="ECO:0000313" key="5">
    <source>
        <dbReference type="EMBL" id="EHS63810.1"/>
    </source>
</evidence>
<keyword evidence="1" id="KW-0507">mRNA processing</keyword>
<dbReference type="GeneID" id="13542007"/>
<feature type="region of interest" description="Disordered" evidence="3">
    <location>
        <begin position="274"/>
        <end position="334"/>
    </location>
</feature>
<feature type="compositionally biased region" description="Basic and acidic residues" evidence="3">
    <location>
        <begin position="305"/>
        <end position="328"/>
    </location>
</feature>
<dbReference type="GO" id="GO:2000767">
    <property type="term" value="P:positive regulation of cytoplasmic translation"/>
    <property type="evidence" value="ECO:0000318"/>
    <property type="project" value="GO_Central"/>
</dbReference>
<accession>H6QSR9</accession>
<dbReference type="VEuPathDB" id="FungiDB:PGTG_21854"/>
<evidence type="ECO:0000313" key="6">
    <source>
        <dbReference type="Proteomes" id="UP000008783"/>
    </source>
</evidence>
<dbReference type="InterPro" id="IPR036875">
    <property type="entry name" value="Znf_CCHC_sf"/>
</dbReference>
<dbReference type="Gene3D" id="4.10.60.10">
    <property type="entry name" value="Zinc finger, CCHC-type"/>
    <property type="match status" value="1"/>
</dbReference>
<dbReference type="SUPFAM" id="SSF57756">
    <property type="entry name" value="Retrovirus zinc finger-like domains"/>
    <property type="match status" value="1"/>
</dbReference>
<dbReference type="GO" id="GO:0008270">
    <property type="term" value="F:zinc ion binding"/>
    <property type="evidence" value="ECO:0007669"/>
    <property type="project" value="UniProtKB-KW"/>
</dbReference>
<keyword evidence="2" id="KW-0479">Metal-binding</keyword>
<gene>
    <name evidence="5" type="ORF">PGTG_21854</name>
</gene>
<organism evidence="5 6">
    <name type="scientific">Puccinia graminis f. sp. tritici (strain CRL 75-36-700-3 / race SCCL)</name>
    <name type="common">Black stem rust fungus</name>
    <dbReference type="NCBI Taxonomy" id="418459"/>
    <lineage>
        <taxon>Eukaryota</taxon>
        <taxon>Fungi</taxon>
        <taxon>Dikarya</taxon>
        <taxon>Basidiomycota</taxon>
        <taxon>Pucciniomycotina</taxon>
        <taxon>Pucciniomycetes</taxon>
        <taxon>Pucciniales</taxon>
        <taxon>Pucciniaceae</taxon>
        <taxon>Puccinia</taxon>
    </lineage>
</organism>
<evidence type="ECO:0000256" key="1">
    <source>
        <dbReference type="ARBA" id="ARBA00022664"/>
    </source>
</evidence>
<dbReference type="GO" id="GO:0003727">
    <property type="term" value="F:single-stranded RNA binding"/>
    <property type="evidence" value="ECO:0000318"/>
    <property type="project" value="GO_Central"/>
</dbReference>
<keyword evidence="2" id="KW-0862">Zinc</keyword>
<evidence type="ECO:0000256" key="2">
    <source>
        <dbReference type="PROSITE-ProRule" id="PRU00047"/>
    </source>
</evidence>
<protein>
    <recommendedName>
        <fullName evidence="4">CCHC-type domain-containing protein</fullName>
    </recommendedName>
</protein>
<dbReference type="GO" id="GO:0006397">
    <property type="term" value="P:mRNA processing"/>
    <property type="evidence" value="ECO:0007669"/>
    <property type="project" value="UniProtKB-KW"/>
</dbReference>
<dbReference type="SMART" id="SM00343">
    <property type="entry name" value="ZnF_C2HC"/>
    <property type="match status" value="1"/>
</dbReference>
<dbReference type="InParanoid" id="H6QSR9"/>
<dbReference type="InterPro" id="IPR001878">
    <property type="entry name" value="Znf_CCHC"/>
</dbReference>
<keyword evidence="6" id="KW-1185">Reference proteome</keyword>
<dbReference type="GO" id="GO:0003729">
    <property type="term" value="F:mRNA binding"/>
    <property type="evidence" value="ECO:0000318"/>
    <property type="project" value="GO_Central"/>
</dbReference>
<dbReference type="eggNOG" id="KOG0017">
    <property type="taxonomic scope" value="Eukaryota"/>
</dbReference>
<feature type="region of interest" description="Disordered" evidence="3">
    <location>
        <begin position="109"/>
        <end position="132"/>
    </location>
</feature>
<dbReference type="Pfam" id="PF00098">
    <property type="entry name" value="zf-CCHC"/>
    <property type="match status" value="1"/>
</dbReference>
<dbReference type="OrthoDB" id="2507313at2759"/>
<reference evidence="6" key="1">
    <citation type="journal article" date="2011" name="Proc. Natl. Acad. Sci. U.S.A.">
        <title>Obligate biotrophy features unraveled by the genomic analysis of rust fungi.</title>
        <authorList>
            <person name="Duplessis S."/>
            <person name="Cuomo C.A."/>
            <person name="Lin Y.-C."/>
            <person name="Aerts A."/>
            <person name="Tisserant E."/>
            <person name="Veneault-Fourrey C."/>
            <person name="Joly D.L."/>
            <person name="Hacquard S."/>
            <person name="Amselem J."/>
            <person name="Cantarel B.L."/>
            <person name="Chiu R."/>
            <person name="Coutinho P.M."/>
            <person name="Feau N."/>
            <person name="Field M."/>
            <person name="Frey P."/>
            <person name="Gelhaye E."/>
            <person name="Goldberg J."/>
            <person name="Grabherr M.G."/>
            <person name="Kodira C.D."/>
            <person name="Kohler A."/>
            <person name="Kuees U."/>
            <person name="Lindquist E.A."/>
            <person name="Lucas S.M."/>
            <person name="Mago R."/>
            <person name="Mauceli E."/>
            <person name="Morin E."/>
            <person name="Murat C."/>
            <person name="Pangilinan J.L."/>
            <person name="Park R."/>
            <person name="Pearson M."/>
            <person name="Quesneville H."/>
            <person name="Rouhier N."/>
            <person name="Sakthikumar S."/>
            <person name="Salamov A.A."/>
            <person name="Schmutz J."/>
            <person name="Selles B."/>
            <person name="Shapiro H."/>
            <person name="Tanguay P."/>
            <person name="Tuskan G.A."/>
            <person name="Henrissat B."/>
            <person name="Van de Peer Y."/>
            <person name="Rouze P."/>
            <person name="Ellis J.G."/>
            <person name="Dodds P.N."/>
            <person name="Schein J.E."/>
            <person name="Zhong S."/>
            <person name="Hamelin R.C."/>
            <person name="Grigoriev I.V."/>
            <person name="Szabo L.J."/>
            <person name="Martin F."/>
        </authorList>
    </citation>
    <scope>NUCLEOTIDE SEQUENCE [LARGE SCALE GENOMIC DNA]</scope>
    <source>
        <strain evidence="6">CRL 75-36-700-3 / race SCCL</strain>
    </source>
</reference>
<dbReference type="RefSeq" id="XP_003889441.1">
    <property type="nucleotide sequence ID" value="XM_003889392.1"/>
</dbReference>